<evidence type="ECO:0000313" key="1">
    <source>
        <dbReference type="EMBL" id="ARN19524.1"/>
    </source>
</evidence>
<protein>
    <submittedName>
        <fullName evidence="1">Uncharacterized protein</fullName>
    </submittedName>
</protein>
<dbReference type="KEGG" id="rgu:A4W93_06140"/>
<dbReference type="Proteomes" id="UP000193427">
    <property type="component" value="Chromosome"/>
</dbReference>
<organism evidence="1 2">
    <name type="scientific">Piscinibacter gummiphilus</name>
    <dbReference type="NCBI Taxonomy" id="946333"/>
    <lineage>
        <taxon>Bacteria</taxon>
        <taxon>Pseudomonadati</taxon>
        <taxon>Pseudomonadota</taxon>
        <taxon>Betaproteobacteria</taxon>
        <taxon>Burkholderiales</taxon>
        <taxon>Sphaerotilaceae</taxon>
        <taxon>Piscinibacter</taxon>
    </lineage>
</organism>
<dbReference type="AlphaFoldDB" id="A0A1W6L5J2"/>
<sequence>MSDEYQIEVPPSFYALYTDARQRLTEPLRVVRDRYEACEDLANHLVDHARTLLFQLGVTEDDVLERCLRGLDTPESGVSGPEARWVVHRLAELLGWPFLPDPPPAPDAEG</sequence>
<dbReference type="STRING" id="946333.A4W93_06140"/>
<name>A0A1W6L5J2_9BURK</name>
<evidence type="ECO:0000313" key="2">
    <source>
        <dbReference type="Proteomes" id="UP000193427"/>
    </source>
</evidence>
<dbReference type="OrthoDB" id="9152680at2"/>
<proteinExistence type="predicted"/>
<dbReference type="RefSeq" id="WP_085749786.1">
    <property type="nucleotide sequence ID" value="NZ_BSPR01000002.1"/>
</dbReference>
<reference evidence="1 2" key="1">
    <citation type="submission" date="2016-04" db="EMBL/GenBank/DDBJ databases">
        <title>Complete genome sequence of natural rubber-degrading, novel Gram-negative bacterium, Rhizobacter gummiphilus strain NS21.</title>
        <authorList>
            <person name="Tabata M."/>
            <person name="Kasai D."/>
            <person name="Fukuda M."/>
        </authorList>
    </citation>
    <scope>NUCLEOTIDE SEQUENCE [LARGE SCALE GENOMIC DNA]</scope>
    <source>
        <strain evidence="1 2">NS21</strain>
    </source>
</reference>
<keyword evidence="2" id="KW-1185">Reference proteome</keyword>
<accession>A0A1W6L5J2</accession>
<dbReference type="EMBL" id="CP015118">
    <property type="protein sequence ID" value="ARN19524.1"/>
    <property type="molecule type" value="Genomic_DNA"/>
</dbReference>
<gene>
    <name evidence="1" type="ORF">A4W93_06140</name>
</gene>